<evidence type="ECO:0000313" key="1">
    <source>
        <dbReference type="EMBL" id="TXS91466.1"/>
    </source>
</evidence>
<dbReference type="AlphaFoldDB" id="A0A5C8ZSN2"/>
<evidence type="ECO:0000313" key="2">
    <source>
        <dbReference type="Proteomes" id="UP000321933"/>
    </source>
</evidence>
<dbReference type="NCBIfam" id="NF033429">
    <property type="entry name" value="ImuA_translesion"/>
    <property type="match status" value="1"/>
</dbReference>
<accession>A0A5C8ZSN2</accession>
<sequence>MQTPSSLNQLLRRGDVWRGRRALRLGDVRPSGFAELDRHLVGGGWPLGALVEIGAPRLGSGEWLLLSRSLRDSAAEGGYLLLVNPPALPCGAALAQLGIPLERLLVVRASQRNELLAAVLEGLNAGCIRLLLFWESRRALSYAELRKVQLAASHGHSLCIALSTGSMRSHSPAALRLALQPRRAGAQVYIRRQRGGDAGLQVTLPWPANWALRTFDESAGLPLSSAQQQARPPVAAAVLPLEAPG</sequence>
<proteinExistence type="predicted"/>
<dbReference type="Gene3D" id="3.40.50.300">
    <property type="entry name" value="P-loop containing nucleotide triphosphate hydrolases"/>
    <property type="match status" value="1"/>
</dbReference>
<keyword evidence="2" id="KW-1185">Reference proteome</keyword>
<dbReference type="EMBL" id="VRYZ01000004">
    <property type="protein sequence ID" value="TXS91466.1"/>
    <property type="molecule type" value="Genomic_DNA"/>
</dbReference>
<name>A0A5C8ZSN2_9GAMM</name>
<dbReference type="InterPro" id="IPR047610">
    <property type="entry name" value="ImuA_translesion"/>
</dbReference>
<dbReference type="InterPro" id="IPR027417">
    <property type="entry name" value="P-loop_NTPase"/>
</dbReference>
<comment type="caution">
    <text evidence="1">The sequence shown here is derived from an EMBL/GenBank/DDBJ whole genome shotgun (WGS) entry which is preliminary data.</text>
</comment>
<protein>
    <submittedName>
        <fullName evidence="1">Translesion DNA synthesis-associated protein ImuA</fullName>
    </submittedName>
</protein>
<dbReference type="SUPFAM" id="SSF52540">
    <property type="entry name" value="P-loop containing nucleoside triphosphate hydrolases"/>
    <property type="match status" value="1"/>
</dbReference>
<dbReference type="OrthoDB" id="9811176at2"/>
<dbReference type="RefSeq" id="WP_148064097.1">
    <property type="nucleotide sequence ID" value="NZ_VRYZ01000004.1"/>
</dbReference>
<dbReference type="Proteomes" id="UP000321933">
    <property type="component" value="Unassembled WGS sequence"/>
</dbReference>
<gene>
    <name evidence="1" type="primary">imuA</name>
    <name evidence="1" type="ORF">FVW59_09830</name>
</gene>
<organism evidence="1 2">
    <name type="scientific">Parahaliea aestuarii</name>
    <dbReference type="NCBI Taxonomy" id="1852021"/>
    <lineage>
        <taxon>Bacteria</taxon>
        <taxon>Pseudomonadati</taxon>
        <taxon>Pseudomonadota</taxon>
        <taxon>Gammaproteobacteria</taxon>
        <taxon>Cellvibrionales</taxon>
        <taxon>Halieaceae</taxon>
        <taxon>Parahaliea</taxon>
    </lineage>
</organism>
<reference evidence="1 2" key="1">
    <citation type="submission" date="2019-08" db="EMBL/GenBank/DDBJ databases">
        <title>Parahaliea maris sp. nov., isolated from the surface seawater.</title>
        <authorList>
            <person name="Liu Y."/>
        </authorList>
    </citation>
    <scope>NUCLEOTIDE SEQUENCE [LARGE SCALE GENOMIC DNA]</scope>
    <source>
        <strain evidence="1 2">S2-26</strain>
    </source>
</reference>